<reference evidence="1 2" key="1">
    <citation type="submission" date="2024-05" db="EMBL/GenBank/DDBJ databases">
        <title>Haplotype-resolved chromosome-level genome assembly of Huyou (Citrus changshanensis).</title>
        <authorList>
            <person name="Miao C."/>
            <person name="Chen W."/>
            <person name="Wu Y."/>
            <person name="Wang L."/>
            <person name="Zhao S."/>
            <person name="Grierson D."/>
            <person name="Xu C."/>
            <person name="Chen K."/>
        </authorList>
    </citation>
    <scope>NUCLEOTIDE SEQUENCE [LARGE SCALE GENOMIC DNA]</scope>
    <source>
        <strain evidence="1">01-14</strain>
        <tissue evidence="1">Leaf</tissue>
    </source>
</reference>
<organism evidence="1 2">
    <name type="scientific">Citrus x changshan-huyou</name>
    <dbReference type="NCBI Taxonomy" id="2935761"/>
    <lineage>
        <taxon>Eukaryota</taxon>
        <taxon>Viridiplantae</taxon>
        <taxon>Streptophyta</taxon>
        <taxon>Embryophyta</taxon>
        <taxon>Tracheophyta</taxon>
        <taxon>Spermatophyta</taxon>
        <taxon>Magnoliopsida</taxon>
        <taxon>eudicotyledons</taxon>
        <taxon>Gunneridae</taxon>
        <taxon>Pentapetalae</taxon>
        <taxon>rosids</taxon>
        <taxon>malvids</taxon>
        <taxon>Sapindales</taxon>
        <taxon>Rutaceae</taxon>
        <taxon>Aurantioideae</taxon>
        <taxon>Citrus</taxon>
    </lineage>
</organism>
<dbReference type="AlphaFoldDB" id="A0AAP0M7A4"/>
<proteinExistence type="predicted"/>
<gene>
    <name evidence="1" type="ORF">WN944_012728</name>
</gene>
<accession>A0AAP0M7A4</accession>
<protein>
    <submittedName>
        <fullName evidence="1">Uncharacterized protein</fullName>
    </submittedName>
</protein>
<keyword evidence="2" id="KW-1185">Reference proteome</keyword>
<evidence type="ECO:0000313" key="2">
    <source>
        <dbReference type="Proteomes" id="UP001428341"/>
    </source>
</evidence>
<dbReference type="Proteomes" id="UP001428341">
    <property type="component" value="Unassembled WGS sequence"/>
</dbReference>
<sequence>MSGKHLMLSIFCIQSAVDEVLDAMYCAAEWGRCLRPAYDPFLKDMQMEVVANVMHQPPSGMSSGIDAQARQRFHKISIC</sequence>
<name>A0AAP0M7A4_9ROSI</name>
<evidence type="ECO:0000313" key="1">
    <source>
        <dbReference type="EMBL" id="KAK9197545.1"/>
    </source>
</evidence>
<dbReference type="EMBL" id="JBCGBO010000005">
    <property type="protein sequence ID" value="KAK9197545.1"/>
    <property type="molecule type" value="Genomic_DNA"/>
</dbReference>
<comment type="caution">
    <text evidence="1">The sequence shown here is derived from an EMBL/GenBank/DDBJ whole genome shotgun (WGS) entry which is preliminary data.</text>
</comment>